<dbReference type="CDD" id="cd00090">
    <property type="entry name" value="HTH_ARSR"/>
    <property type="match status" value="1"/>
</dbReference>
<dbReference type="Pfam" id="PF01022">
    <property type="entry name" value="HTH_5"/>
    <property type="match status" value="1"/>
</dbReference>
<dbReference type="InterPro" id="IPR051081">
    <property type="entry name" value="HTH_MetalResp_TranReg"/>
</dbReference>
<dbReference type="PANTHER" id="PTHR33154:SF33">
    <property type="entry name" value="TRANSCRIPTIONAL REPRESSOR SDPR"/>
    <property type="match status" value="1"/>
</dbReference>
<evidence type="ECO:0000259" key="4">
    <source>
        <dbReference type="PROSITE" id="PS50987"/>
    </source>
</evidence>
<name>A0ABV8CTB9_9STRE</name>
<dbReference type="InterPro" id="IPR011991">
    <property type="entry name" value="ArsR-like_HTH"/>
</dbReference>
<keyword evidence="6" id="KW-1185">Reference proteome</keyword>
<gene>
    <name evidence="5" type="ORF">ACFORF_00880</name>
</gene>
<dbReference type="SUPFAM" id="SSF46785">
    <property type="entry name" value="Winged helix' DNA-binding domain"/>
    <property type="match status" value="1"/>
</dbReference>
<organism evidence="5 6">
    <name type="scientific">Streptococcus caprae</name>
    <dbReference type="NCBI Taxonomy" id="1640501"/>
    <lineage>
        <taxon>Bacteria</taxon>
        <taxon>Bacillati</taxon>
        <taxon>Bacillota</taxon>
        <taxon>Bacilli</taxon>
        <taxon>Lactobacillales</taxon>
        <taxon>Streptococcaceae</taxon>
        <taxon>Streptococcus</taxon>
    </lineage>
</organism>
<dbReference type="InterPro" id="IPR036390">
    <property type="entry name" value="WH_DNA-bd_sf"/>
</dbReference>
<feature type="domain" description="HTH arsR-type" evidence="4">
    <location>
        <begin position="254"/>
        <end position="349"/>
    </location>
</feature>
<evidence type="ECO:0000256" key="1">
    <source>
        <dbReference type="ARBA" id="ARBA00023015"/>
    </source>
</evidence>
<evidence type="ECO:0000313" key="6">
    <source>
        <dbReference type="Proteomes" id="UP001595807"/>
    </source>
</evidence>
<accession>A0ABV8CTB9</accession>
<dbReference type="EMBL" id="JBHRZV010000003">
    <property type="protein sequence ID" value="MFC3927189.1"/>
    <property type="molecule type" value="Genomic_DNA"/>
</dbReference>
<keyword evidence="1" id="KW-0805">Transcription regulation</keyword>
<proteinExistence type="predicted"/>
<dbReference type="PANTHER" id="PTHR33154">
    <property type="entry name" value="TRANSCRIPTIONAL REGULATOR, ARSR FAMILY"/>
    <property type="match status" value="1"/>
</dbReference>
<evidence type="ECO:0000256" key="2">
    <source>
        <dbReference type="ARBA" id="ARBA00023125"/>
    </source>
</evidence>
<dbReference type="PROSITE" id="PS50987">
    <property type="entry name" value="HTH_ARSR_2"/>
    <property type="match status" value="1"/>
</dbReference>
<keyword evidence="3" id="KW-0804">Transcription</keyword>
<dbReference type="RefSeq" id="WP_380424416.1">
    <property type="nucleotide sequence ID" value="NZ_JBHRZV010000003.1"/>
</dbReference>
<dbReference type="NCBIfam" id="NF033788">
    <property type="entry name" value="HTH_metalloreg"/>
    <property type="match status" value="1"/>
</dbReference>
<evidence type="ECO:0000256" key="3">
    <source>
        <dbReference type="ARBA" id="ARBA00023163"/>
    </source>
</evidence>
<reference evidence="6" key="1">
    <citation type="journal article" date="2019" name="Int. J. Syst. Evol. Microbiol.">
        <title>The Global Catalogue of Microorganisms (GCM) 10K type strain sequencing project: providing services to taxonomists for standard genome sequencing and annotation.</title>
        <authorList>
            <consortium name="The Broad Institute Genomics Platform"/>
            <consortium name="The Broad Institute Genome Sequencing Center for Infectious Disease"/>
            <person name="Wu L."/>
            <person name="Ma J."/>
        </authorList>
    </citation>
    <scope>NUCLEOTIDE SEQUENCE [LARGE SCALE GENOMIC DNA]</scope>
    <source>
        <strain evidence="6">CCUG 67170</strain>
    </source>
</reference>
<sequence length="350" mass="40923">MKEFKCLAEDAKYIYSVDIDALISAFSVISVKQEDITTRDFYSVEQWSVWKKKYRLVFETFHCVKDFTGAFLLNFLVNMINESLTLEMYEKTILSLSKEERVWQIGEWSGLSSVEIETIKKAMTDDFSLQELYEKVEEYCTSYLGFVSFVRDSDKYINEFMSLAKELRNRKVEDFKSFQPKLFVEFKHFLEDRLKVTDVLTLSEELMGKSFRNRGPYEVTYFVPTVSMPFQALRLFDENGTKDAKQILFYQLKSDEQTPKQIVENLRVLSDETRYRILTLLSQRGPLKGNEIVKALNLAPSTISHHMVSLKQSGLVMEEPVKTAKYYSLSKKNIARLFKKLSKDLSLDDN</sequence>
<dbReference type="InterPro" id="IPR001845">
    <property type="entry name" value="HTH_ArsR_DNA-bd_dom"/>
</dbReference>
<dbReference type="Proteomes" id="UP001595807">
    <property type="component" value="Unassembled WGS sequence"/>
</dbReference>
<dbReference type="Gene3D" id="1.10.10.10">
    <property type="entry name" value="Winged helix-like DNA-binding domain superfamily/Winged helix DNA-binding domain"/>
    <property type="match status" value="1"/>
</dbReference>
<keyword evidence="2" id="KW-0238">DNA-binding</keyword>
<dbReference type="SMART" id="SM00418">
    <property type="entry name" value="HTH_ARSR"/>
    <property type="match status" value="1"/>
</dbReference>
<protein>
    <submittedName>
        <fullName evidence="5">ArsR/SmtB family transcription factor</fullName>
    </submittedName>
</protein>
<comment type="caution">
    <text evidence="5">The sequence shown here is derived from an EMBL/GenBank/DDBJ whole genome shotgun (WGS) entry which is preliminary data.</text>
</comment>
<evidence type="ECO:0000313" key="5">
    <source>
        <dbReference type="EMBL" id="MFC3927189.1"/>
    </source>
</evidence>
<dbReference type="InterPro" id="IPR036388">
    <property type="entry name" value="WH-like_DNA-bd_sf"/>
</dbReference>
<dbReference type="PRINTS" id="PR00778">
    <property type="entry name" value="HTHARSR"/>
</dbReference>